<feature type="transmembrane region" description="Helical" evidence="5">
    <location>
        <begin position="77"/>
        <end position="98"/>
    </location>
</feature>
<dbReference type="OrthoDB" id="9815356at2"/>
<dbReference type="CDD" id="cd17324">
    <property type="entry name" value="MFS_NepI_like"/>
    <property type="match status" value="1"/>
</dbReference>
<feature type="transmembrane region" description="Helical" evidence="5">
    <location>
        <begin position="244"/>
        <end position="266"/>
    </location>
</feature>
<accession>A0A1H7R0J1</accession>
<evidence type="ECO:0000256" key="3">
    <source>
        <dbReference type="ARBA" id="ARBA00022989"/>
    </source>
</evidence>
<evidence type="ECO:0000256" key="1">
    <source>
        <dbReference type="ARBA" id="ARBA00004651"/>
    </source>
</evidence>
<feature type="transmembrane region" description="Helical" evidence="5">
    <location>
        <begin position="164"/>
        <end position="184"/>
    </location>
</feature>
<comment type="subcellular location">
    <subcellularLocation>
        <location evidence="1">Cell membrane</location>
        <topology evidence="1">Multi-pass membrane protein</topology>
    </subcellularLocation>
</comment>
<keyword evidence="8" id="KW-1185">Reference proteome</keyword>
<feature type="domain" description="Major facilitator superfamily (MFS) profile" evidence="6">
    <location>
        <begin position="8"/>
        <end position="397"/>
    </location>
</feature>
<feature type="transmembrane region" description="Helical" evidence="5">
    <location>
        <begin position="104"/>
        <end position="127"/>
    </location>
</feature>
<dbReference type="GO" id="GO:0022857">
    <property type="term" value="F:transmembrane transporter activity"/>
    <property type="evidence" value="ECO:0007669"/>
    <property type="project" value="InterPro"/>
</dbReference>
<dbReference type="eggNOG" id="COG2814">
    <property type="taxonomic scope" value="Bacteria"/>
</dbReference>
<dbReference type="Proteomes" id="UP000183015">
    <property type="component" value="Unassembled WGS sequence"/>
</dbReference>
<evidence type="ECO:0000256" key="2">
    <source>
        <dbReference type="ARBA" id="ARBA00022692"/>
    </source>
</evidence>
<feature type="transmembrane region" description="Helical" evidence="5">
    <location>
        <begin position="366"/>
        <end position="389"/>
    </location>
</feature>
<organism evidence="7 8">
    <name type="scientific">Streptacidiphilus jiangxiensis</name>
    <dbReference type="NCBI Taxonomy" id="235985"/>
    <lineage>
        <taxon>Bacteria</taxon>
        <taxon>Bacillati</taxon>
        <taxon>Actinomycetota</taxon>
        <taxon>Actinomycetes</taxon>
        <taxon>Kitasatosporales</taxon>
        <taxon>Streptomycetaceae</taxon>
        <taxon>Streptacidiphilus</taxon>
    </lineage>
</organism>
<dbReference type="InterPro" id="IPR020846">
    <property type="entry name" value="MFS_dom"/>
</dbReference>
<dbReference type="PANTHER" id="PTHR42910">
    <property type="entry name" value="TRANSPORTER SCO4007-RELATED"/>
    <property type="match status" value="1"/>
</dbReference>
<keyword evidence="4 5" id="KW-0472">Membrane</keyword>
<feature type="transmembrane region" description="Helical" evidence="5">
    <location>
        <begin position="134"/>
        <end position="152"/>
    </location>
</feature>
<dbReference type="AlphaFoldDB" id="A0A1H7R0J1"/>
<evidence type="ECO:0000313" key="8">
    <source>
        <dbReference type="Proteomes" id="UP000183015"/>
    </source>
</evidence>
<dbReference type="InterPro" id="IPR036259">
    <property type="entry name" value="MFS_trans_sf"/>
</dbReference>
<dbReference type="RefSeq" id="WP_042445665.1">
    <property type="nucleotide sequence ID" value="NZ_BBPN01000009.1"/>
</dbReference>
<keyword evidence="2 5" id="KW-0812">Transmembrane</keyword>
<evidence type="ECO:0000259" key="6">
    <source>
        <dbReference type="PROSITE" id="PS50850"/>
    </source>
</evidence>
<dbReference type="Pfam" id="PF07690">
    <property type="entry name" value="MFS_1"/>
    <property type="match status" value="1"/>
</dbReference>
<dbReference type="PROSITE" id="PS50850">
    <property type="entry name" value="MFS"/>
    <property type="match status" value="1"/>
</dbReference>
<dbReference type="PANTHER" id="PTHR42910:SF1">
    <property type="entry name" value="MAJOR FACILITATOR SUPERFAMILY (MFS) PROFILE DOMAIN-CONTAINING PROTEIN"/>
    <property type="match status" value="1"/>
</dbReference>
<dbReference type="SUPFAM" id="SSF103473">
    <property type="entry name" value="MFS general substrate transporter"/>
    <property type="match status" value="1"/>
</dbReference>
<sequence>MTQTGRPSRRLTLVLAVVCGVAVGNVYFPQALTPVAAASLHVPADAAALAVTATQVGYTVGIVLLAPLSDRLPNRSLLVALLVLSGAGLVAAGCAPALPVLVVAGGLVGLTSVAAQVVGPLAASLTAADRQGSVIGILLSGSTGGMLLARAFSGTLGQWLGWRAPYLVAAAATLLLAAVVRLAVPPGVPPAREPYRTLLTEPLRLLRAEPSLRHASLNQAAVFGGFSAAWTGLAFLLTGPSYRLGAASVGTFALVGAATMCCTPFVGRLVDRRGPDGVNLVCIVGVLASAALLVAGTGGGAVGLAALTFGMLLLDVAMQSGMVANQARVYALRPNARGRLKTAYMTCAYSGGSAGSWLGAQLWGRAGWPGVCALLALLAGLALTGHLLAVHRRSSGAAEAPAPANGPA</sequence>
<protein>
    <submittedName>
        <fullName evidence="7">Predicted arabinose efflux permease, MFS family</fullName>
    </submittedName>
</protein>
<feature type="transmembrane region" description="Helical" evidence="5">
    <location>
        <begin position="47"/>
        <end position="65"/>
    </location>
</feature>
<evidence type="ECO:0000313" key="7">
    <source>
        <dbReference type="EMBL" id="SEL53435.1"/>
    </source>
</evidence>
<name>A0A1H7R0J1_STRJI</name>
<evidence type="ECO:0000256" key="4">
    <source>
        <dbReference type="ARBA" id="ARBA00023136"/>
    </source>
</evidence>
<dbReference type="InterPro" id="IPR011701">
    <property type="entry name" value="MFS"/>
</dbReference>
<feature type="transmembrane region" description="Helical" evidence="5">
    <location>
        <begin position="220"/>
        <end position="238"/>
    </location>
</feature>
<keyword evidence="3 5" id="KW-1133">Transmembrane helix</keyword>
<gene>
    <name evidence="7" type="ORF">SAMN05414137_109301</name>
</gene>
<reference evidence="8" key="1">
    <citation type="submission" date="2016-10" db="EMBL/GenBank/DDBJ databases">
        <authorList>
            <person name="Varghese N."/>
        </authorList>
    </citation>
    <scope>NUCLEOTIDE SEQUENCE [LARGE SCALE GENOMIC DNA]</scope>
    <source>
        <strain evidence="8">DSM 45096 / BCRC 16803 / CGMCC 4.1857 / CIP 109030 / JCM 12277 / KCTC 19219 / NBRC 100920 / 33214</strain>
    </source>
</reference>
<dbReference type="GO" id="GO:0005886">
    <property type="term" value="C:plasma membrane"/>
    <property type="evidence" value="ECO:0007669"/>
    <property type="project" value="UniProtKB-SubCell"/>
</dbReference>
<proteinExistence type="predicted"/>
<evidence type="ECO:0000256" key="5">
    <source>
        <dbReference type="SAM" id="Phobius"/>
    </source>
</evidence>
<dbReference type="Gene3D" id="1.20.1250.20">
    <property type="entry name" value="MFS general substrate transporter like domains"/>
    <property type="match status" value="1"/>
</dbReference>
<dbReference type="EMBL" id="FOAZ01000009">
    <property type="protein sequence ID" value="SEL53435.1"/>
    <property type="molecule type" value="Genomic_DNA"/>
</dbReference>
<dbReference type="STRING" id="235985.SAMN05414137_109301"/>
<feature type="transmembrane region" description="Helical" evidence="5">
    <location>
        <begin position="278"/>
        <end position="295"/>
    </location>
</feature>